<evidence type="ECO:0000313" key="2">
    <source>
        <dbReference type="EMBL" id="TCN50337.1"/>
    </source>
</evidence>
<dbReference type="EMBL" id="QWDN01000015">
    <property type="protein sequence ID" value="TEB41765.1"/>
    <property type="molecule type" value="Genomic_DNA"/>
</dbReference>
<protein>
    <recommendedName>
        <fullName evidence="6">DUF3592 domain-containing protein</fullName>
    </recommendedName>
</protein>
<evidence type="ECO:0000256" key="1">
    <source>
        <dbReference type="SAM" id="Phobius"/>
    </source>
</evidence>
<dbReference type="RefSeq" id="WP_132038291.1">
    <property type="nucleotide sequence ID" value="NZ_QWDN01000015.1"/>
</dbReference>
<dbReference type="EMBL" id="SLWA01000016">
    <property type="protein sequence ID" value="TCN50337.1"/>
    <property type="molecule type" value="Genomic_DNA"/>
</dbReference>
<dbReference type="Proteomes" id="UP000298340">
    <property type="component" value="Unassembled WGS sequence"/>
</dbReference>
<keyword evidence="1" id="KW-0812">Transmembrane</keyword>
<sequence>MKKKGKQIQRKPKSQVLEKKEIEWTNLGRFKLFLVFLGIVLVFVFFIKNSMQERETEYNLVKSDYKITRAIITKMFVYKGKTIRVRFKVAGKTYSGSDGMFKRKSKDVGDSIYVKYYLKDPNLFITELNKKYDSSSN</sequence>
<evidence type="ECO:0000313" key="5">
    <source>
        <dbReference type="Proteomes" id="UP000298340"/>
    </source>
</evidence>
<keyword evidence="4" id="KW-1185">Reference proteome</keyword>
<gene>
    <name evidence="3" type="ORF">D0809_23785</name>
    <name evidence="2" type="ORF">EV142_11610</name>
</gene>
<evidence type="ECO:0008006" key="6">
    <source>
        <dbReference type="Google" id="ProtNLM"/>
    </source>
</evidence>
<reference evidence="2 4" key="1">
    <citation type="journal article" date="2015" name="Stand. Genomic Sci.">
        <title>Genomic Encyclopedia of Bacterial and Archaeal Type Strains, Phase III: the genomes of soil and plant-associated and newly described type strains.</title>
        <authorList>
            <person name="Whitman W.B."/>
            <person name="Woyke T."/>
            <person name="Klenk H.P."/>
            <person name="Zhou Y."/>
            <person name="Lilburn T.G."/>
            <person name="Beck B.J."/>
            <person name="De Vos P."/>
            <person name="Vandamme P."/>
            <person name="Eisen J.A."/>
            <person name="Garrity G."/>
            <person name="Hugenholtz P."/>
            <person name="Kyrpides N.C."/>
        </authorList>
    </citation>
    <scope>NUCLEOTIDE SEQUENCE [LARGE SCALE GENOMIC DNA]</scope>
    <source>
        <strain evidence="2 4">P5626</strain>
    </source>
</reference>
<organism evidence="3 5">
    <name type="scientific">Flavobacterium circumlabens</name>
    <dbReference type="NCBI Taxonomy" id="2133765"/>
    <lineage>
        <taxon>Bacteria</taxon>
        <taxon>Pseudomonadati</taxon>
        <taxon>Bacteroidota</taxon>
        <taxon>Flavobacteriia</taxon>
        <taxon>Flavobacteriales</taxon>
        <taxon>Flavobacteriaceae</taxon>
        <taxon>Flavobacterium</taxon>
    </lineage>
</organism>
<reference evidence="2" key="3">
    <citation type="submission" date="2019-03" db="EMBL/GenBank/DDBJ databases">
        <authorList>
            <person name="Whitman W."/>
            <person name="Huntemann M."/>
            <person name="Clum A."/>
            <person name="Pillay M."/>
            <person name="Palaniappan K."/>
            <person name="Varghese N."/>
            <person name="Mikhailova N."/>
            <person name="Stamatis D."/>
            <person name="Reddy T."/>
            <person name="Daum C."/>
            <person name="Shapiro N."/>
            <person name="Ivanova N."/>
            <person name="Kyrpides N."/>
            <person name="Woyke T."/>
        </authorList>
    </citation>
    <scope>NUCLEOTIDE SEQUENCE</scope>
    <source>
        <strain evidence="2">P5626</strain>
    </source>
</reference>
<name>A0A4Y7U5Q9_9FLAO</name>
<proteinExistence type="predicted"/>
<reference evidence="3 5" key="2">
    <citation type="journal article" date="2018" name="Syst. Appl. Microbiol.">
        <title>Flavobacterium circumlabens sp. nov. and Flavobacterium cupreum sp. nov., two psychrotrophic species isolated from Antarctic environmental samples.</title>
        <authorList>
            <person name="Kralova S."/>
            <person name="Busse H.J."/>
            <person name="Svec P."/>
            <person name="Maslanova I."/>
            <person name="Stankova E."/>
            <person name="Bartak M."/>
            <person name="Sedlacek I."/>
        </authorList>
    </citation>
    <scope>NUCLEOTIDE SEQUENCE [LARGE SCALE GENOMIC DNA]</scope>
    <source>
        <strain evidence="3 5">CCM 8828</strain>
    </source>
</reference>
<evidence type="ECO:0000313" key="4">
    <source>
        <dbReference type="Proteomes" id="UP000295270"/>
    </source>
</evidence>
<dbReference type="OrthoDB" id="893645at2"/>
<keyword evidence="1" id="KW-1133">Transmembrane helix</keyword>
<dbReference type="Proteomes" id="UP000295270">
    <property type="component" value="Unassembled WGS sequence"/>
</dbReference>
<keyword evidence="1" id="KW-0472">Membrane</keyword>
<feature type="transmembrane region" description="Helical" evidence="1">
    <location>
        <begin position="30"/>
        <end position="47"/>
    </location>
</feature>
<dbReference type="AlphaFoldDB" id="A0A4Y7U5Q9"/>
<evidence type="ECO:0000313" key="3">
    <source>
        <dbReference type="EMBL" id="TEB41765.1"/>
    </source>
</evidence>
<accession>A0A4Y7U5Q9</accession>
<comment type="caution">
    <text evidence="3">The sequence shown here is derived from an EMBL/GenBank/DDBJ whole genome shotgun (WGS) entry which is preliminary data.</text>
</comment>